<reference evidence="1 2" key="1">
    <citation type="submission" date="2024-01" db="EMBL/GenBank/DDBJ databases">
        <title>Genome assemblies of Stephania.</title>
        <authorList>
            <person name="Yang L."/>
        </authorList>
    </citation>
    <scope>NUCLEOTIDE SEQUENCE [LARGE SCALE GENOMIC DNA]</scope>
    <source>
        <strain evidence="1">QJT</strain>
        <tissue evidence="1">Leaf</tissue>
    </source>
</reference>
<comment type="caution">
    <text evidence="1">The sequence shown here is derived from an EMBL/GenBank/DDBJ whole genome shotgun (WGS) entry which is preliminary data.</text>
</comment>
<name>A0AAP0PLY8_9MAGN</name>
<keyword evidence="2" id="KW-1185">Reference proteome</keyword>
<dbReference type="EMBL" id="JBBNAE010000002">
    <property type="protein sequence ID" value="KAK9146515.1"/>
    <property type="molecule type" value="Genomic_DNA"/>
</dbReference>
<protein>
    <submittedName>
        <fullName evidence="1">Uncharacterized protein</fullName>
    </submittedName>
</protein>
<proteinExistence type="predicted"/>
<gene>
    <name evidence="1" type="ORF">Sjap_006418</name>
</gene>
<evidence type="ECO:0000313" key="1">
    <source>
        <dbReference type="EMBL" id="KAK9146515.1"/>
    </source>
</evidence>
<accession>A0AAP0PLY8</accession>
<organism evidence="1 2">
    <name type="scientific">Stephania japonica</name>
    <dbReference type="NCBI Taxonomy" id="461633"/>
    <lineage>
        <taxon>Eukaryota</taxon>
        <taxon>Viridiplantae</taxon>
        <taxon>Streptophyta</taxon>
        <taxon>Embryophyta</taxon>
        <taxon>Tracheophyta</taxon>
        <taxon>Spermatophyta</taxon>
        <taxon>Magnoliopsida</taxon>
        <taxon>Ranunculales</taxon>
        <taxon>Menispermaceae</taxon>
        <taxon>Menispermoideae</taxon>
        <taxon>Cissampelideae</taxon>
        <taxon>Stephania</taxon>
    </lineage>
</organism>
<evidence type="ECO:0000313" key="2">
    <source>
        <dbReference type="Proteomes" id="UP001417504"/>
    </source>
</evidence>
<dbReference type="AlphaFoldDB" id="A0AAP0PLY8"/>
<sequence length="133" mass="15034">MTVEEEKLQWCAYAMWGLWKRRNGFVFKSVSRSPSEVQQVQLFREEATIKSQISFTKQGDALAIYVDVARDPSTRDTGIGWVLVNRIDRVLRAGAAWLGDSPSVAVAKAWALKCRIHNCLDILTLNGLSHMPR</sequence>
<dbReference type="Proteomes" id="UP001417504">
    <property type="component" value="Unassembled WGS sequence"/>
</dbReference>